<feature type="chain" id="PRO_5008674809" description="Lipoprotein" evidence="1">
    <location>
        <begin position="22"/>
        <end position="58"/>
    </location>
</feature>
<dbReference type="Proteomes" id="UP000190837">
    <property type="component" value="Unassembled WGS sequence"/>
</dbReference>
<evidence type="ECO:0008006" key="4">
    <source>
        <dbReference type="Google" id="ProtNLM"/>
    </source>
</evidence>
<accession>A0A1C3H3G0</accession>
<reference evidence="3" key="1">
    <citation type="submission" date="2016-04" db="EMBL/GenBank/DDBJ databases">
        <authorList>
            <person name="Tagini F."/>
        </authorList>
    </citation>
    <scope>NUCLEOTIDE SEQUENCE [LARGE SCALE GENOMIC DNA]</scope>
    <source>
        <strain evidence="3">CHUV0807</strain>
    </source>
</reference>
<proteinExistence type="predicted"/>
<dbReference type="EMBL" id="FKLO01000031">
    <property type="protein sequence ID" value="SAM60476.1"/>
    <property type="molecule type" value="Genomic_DNA"/>
</dbReference>
<dbReference type="PROSITE" id="PS51257">
    <property type="entry name" value="PROKAR_LIPOPROTEIN"/>
    <property type="match status" value="1"/>
</dbReference>
<feature type="signal peptide" evidence="1">
    <location>
        <begin position="1"/>
        <end position="21"/>
    </location>
</feature>
<sequence length="58" mass="5894">MKTILLTLTCLTALISCTSTTPNTHPATHKSGSGIGISNESGSTEIYGSMGVSASVHK</sequence>
<dbReference type="RefSeq" id="WP_153246480.1">
    <property type="nucleotide sequence ID" value="NZ_CALFOW010000069.1"/>
</dbReference>
<dbReference type="AlphaFoldDB" id="A0A1C3H3G0"/>
<organism evidence="2 3">
    <name type="scientific">Cardiobacterium hominis</name>
    <dbReference type="NCBI Taxonomy" id="2718"/>
    <lineage>
        <taxon>Bacteria</taxon>
        <taxon>Pseudomonadati</taxon>
        <taxon>Pseudomonadota</taxon>
        <taxon>Gammaproteobacteria</taxon>
        <taxon>Cardiobacteriales</taxon>
        <taxon>Cardiobacteriaceae</taxon>
        <taxon>Cardiobacterium</taxon>
    </lineage>
</organism>
<keyword evidence="1" id="KW-0732">Signal</keyword>
<evidence type="ECO:0000256" key="1">
    <source>
        <dbReference type="SAM" id="SignalP"/>
    </source>
</evidence>
<protein>
    <recommendedName>
        <fullName evidence="4">Lipoprotein</fullName>
    </recommendedName>
</protein>
<evidence type="ECO:0000313" key="3">
    <source>
        <dbReference type="Proteomes" id="UP000190837"/>
    </source>
</evidence>
<gene>
    <name evidence="2" type="ORF">CHUV0807_0723</name>
</gene>
<evidence type="ECO:0000313" key="2">
    <source>
        <dbReference type="EMBL" id="SAM60476.1"/>
    </source>
</evidence>
<name>A0A1C3H3G0_9GAMM</name>